<dbReference type="Proteomes" id="UP000807370">
    <property type="component" value="Unassembled WGS sequence"/>
</dbReference>
<accession>A0ABS0PP86</accession>
<proteinExistence type="predicted"/>
<comment type="caution">
    <text evidence="2">The sequence shown here is derived from an EMBL/GenBank/DDBJ whole genome shotgun (WGS) entry which is preliminary data.</text>
</comment>
<evidence type="ECO:0000313" key="2">
    <source>
        <dbReference type="EMBL" id="MBH5398920.1"/>
    </source>
</evidence>
<evidence type="ECO:0000313" key="3">
    <source>
        <dbReference type="Proteomes" id="UP000807370"/>
    </source>
</evidence>
<protein>
    <submittedName>
        <fullName evidence="2">Uncharacterized protein</fullName>
    </submittedName>
</protein>
<feature type="region of interest" description="Disordered" evidence="1">
    <location>
        <begin position="450"/>
        <end position="469"/>
    </location>
</feature>
<dbReference type="EMBL" id="JACCHP010000008">
    <property type="protein sequence ID" value="MBH5398920.1"/>
    <property type="molecule type" value="Genomic_DNA"/>
</dbReference>
<organism evidence="2 3">
    <name type="scientific">Bradyrhizobium agreste</name>
    <dbReference type="NCBI Taxonomy" id="2751811"/>
    <lineage>
        <taxon>Bacteria</taxon>
        <taxon>Pseudomonadati</taxon>
        <taxon>Pseudomonadota</taxon>
        <taxon>Alphaproteobacteria</taxon>
        <taxon>Hyphomicrobiales</taxon>
        <taxon>Nitrobacteraceae</taxon>
        <taxon>Bradyrhizobium</taxon>
    </lineage>
</organism>
<reference evidence="2 3" key="1">
    <citation type="submission" date="2020-07" db="EMBL/GenBank/DDBJ databases">
        <title>Bradyrhizobium diversity isolated from nodules of indigenous legumes of Western Australia.</title>
        <authorList>
            <person name="Klepa M.S."/>
        </authorList>
    </citation>
    <scope>NUCLEOTIDE SEQUENCE [LARGE SCALE GENOMIC DNA]</scope>
    <source>
        <strain evidence="2 3">CNPSo 4010</strain>
    </source>
</reference>
<feature type="region of interest" description="Disordered" evidence="1">
    <location>
        <begin position="304"/>
        <end position="331"/>
    </location>
</feature>
<keyword evidence="3" id="KW-1185">Reference proteome</keyword>
<name>A0ABS0PP86_9BRAD</name>
<evidence type="ECO:0000256" key="1">
    <source>
        <dbReference type="SAM" id="MobiDB-lite"/>
    </source>
</evidence>
<gene>
    <name evidence="2" type="ORF">HZZ13_14140</name>
</gene>
<dbReference type="RefSeq" id="WP_197960192.1">
    <property type="nucleotide sequence ID" value="NZ_JACCHP010000008.1"/>
</dbReference>
<feature type="compositionally biased region" description="Polar residues" evidence="1">
    <location>
        <begin position="455"/>
        <end position="469"/>
    </location>
</feature>
<sequence>MRPLFFEDARDISGLQEAFIKAGLARDSACQYASPLRSFGRWLFAKNKPSLVVQLDSGSLSGDVSGFMGKRNPDRLLRAINHLRTFRSTGTIVLPFTKRDPHPFHPESAVLTEPTRLDHAIAQHSTLQQASRPEEILELRDDQPAPPAFVQGRVAFDPEQISQEELLQVLDNQPIPSPVSVSSEELQRLENDVHEELDVRGEDHPAQSFSVDPEEFTFNLDQFSPGELSRLFDDEPAQLAELQERRNDQPAPSAFVEGQVAFDPEQISQEELRRVLDHLDNPIASPVSVPSEELQPLENDLHDELDGRRDAHPAQNSAQLAELQERRNDQPAPSAFVEGQVAFDPEQISQEELRRVLDHLDNPIQPPVSVPSEELQRLENDLHDELDGRGDDHRAQSFSIDPEEFTLNLEEFSPGELRRLIDDDSAQLGYVRERWNDQPAPSAFVEGQVAFDPEQISQGGASASTRSSG</sequence>